<name>A0A2V3U4U2_9HYPH</name>
<dbReference type="Proteomes" id="UP000248021">
    <property type="component" value="Unassembled WGS sequence"/>
</dbReference>
<accession>A0A2V3U4U2</accession>
<dbReference type="SUPFAM" id="SSF54427">
    <property type="entry name" value="NTF2-like"/>
    <property type="match status" value="1"/>
</dbReference>
<dbReference type="Pfam" id="PF07366">
    <property type="entry name" value="SnoaL"/>
    <property type="match status" value="1"/>
</dbReference>
<proteinExistence type="predicted"/>
<sequence length="78" mass="8513">MLTNARNDILEVFANATGDRVVARWMCSGLNNGMFGLPADGRPVRFSGIAIWRVESGRLAECWIERAGLEAFKDLAGA</sequence>
<gene>
    <name evidence="1" type="ORF">C7450_107323</name>
</gene>
<comment type="caution">
    <text evidence="1">The sequence shown here is derived from an EMBL/GenBank/DDBJ whole genome shotgun (WGS) entry which is preliminary data.</text>
</comment>
<evidence type="ECO:0000313" key="2">
    <source>
        <dbReference type="Proteomes" id="UP000248021"/>
    </source>
</evidence>
<dbReference type="InterPro" id="IPR009959">
    <property type="entry name" value="Cyclase_SnoaL-like"/>
</dbReference>
<dbReference type="Gene3D" id="3.10.450.50">
    <property type="match status" value="1"/>
</dbReference>
<dbReference type="InterPro" id="IPR032710">
    <property type="entry name" value="NTF2-like_dom_sf"/>
</dbReference>
<dbReference type="EMBL" id="QJJK01000007">
    <property type="protein sequence ID" value="PXW57282.1"/>
    <property type="molecule type" value="Genomic_DNA"/>
</dbReference>
<dbReference type="GO" id="GO:0030638">
    <property type="term" value="P:polyketide metabolic process"/>
    <property type="evidence" value="ECO:0007669"/>
    <property type="project" value="InterPro"/>
</dbReference>
<keyword evidence="2" id="KW-1185">Reference proteome</keyword>
<organism evidence="1 2">
    <name type="scientific">Chelatococcus asaccharovorans</name>
    <dbReference type="NCBI Taxonomy" id="28210"/>
    <lineage>
        <taxon>Bacteria</taxon>
        <taxon>Pseudomonadati</taxon>
        <taxon>Pseudomonadota</taxon>
        <taxon>Alphaproteobacteria</taxon>
        <taxon>Hyphomicrobiales</taxon>
        <taxon>Chelatococcaceae</taxon>
        <taxon>Chelatococcus</taxon>
    </lineage>
</organism>
<reference evidence="1 2" key="1">
    <citation type="submission" date="2018-05" db="EMBL/GenBank/DDBJ databases">
        <title>Genomic Encyclopedia of Type Strains, Phase IV (KMG-IV): sequencing the most valuable type-strain genomes for metagenomic binning, comparative biology and taxonomic classification.</title>
        <authorList>
            <person name="Goeker M."/>
        </authorList>
    </citation>
    <scope>NUCLEOTIDE SEQUENCE [LARGE SCALE GENOMIC DNA]</scope>
    <source>
        <strain evidence="1 2">DSM 6462</strain>
    </source>
</reference>
<dbReference type="AlphaFoldDB" id="A0A2V3U4U2"/>
<evidence type="ECO:0000313" key="1">
    <source>
        <dbReference type="EMBL" id="PXW57282.1"/>
    </source>
</evidence>
<protein>
    <submittedName>
        <fullName evidence="1">SnoaL-like polyketide cyclase</fullName>
    </submittedName>
</protein>